<evidence type="ECO:0000256" key="1">
    <source>
        <dbReference type="SAM" id="Phobius"/>
    </source>
</evidence>
<feature type="transmembrane region" description="Helical" evidence="1">
    <location>
        <begin position="84"/>
        <end position="104"/>
    </location>
</feature>
<protein>
    <recommendedName>
        <fullName evidence="4">DUF1761 domain-containing protein</fullName>
    </recommendedName>
</protein>
<keyword evidence="1" id="KW-0812">Transmembrane</keyword>
<keyword evidence="1" id="KW-1133">Transmembrane helix</keyword>
<evidence type="ECO:0000313" key="2">
    <source>
        <dbReference type="EMBL" id="GAA3638367.1"/>
    </source>
</evidence>
<dbReference type="InterPro" id="IPR013879">
    <property type="entry name" value="DUF1761"/>
</dbReference>
<reference evidence="3" key="1">
    <citation type="journal article" date="2019" name="Int. J. Syst. Evol. Microbiol.">
        <title>The Global Catalogue of Microorganisms (GCM) 10K type strain sequencing project: providing services to taxonomists for standard genome sequencing and annotation.</title>
        <authorList>
            <consortium name="The Broad Institute Genomics Platform"/>
            <consortium name="The Broad Institute Genome Sequencing Center for Infectious Disease"/>
            <person name="Wu L."/>
            <person name="Ma J."/>
        </authorList>
    </citation>
    <scope>NUCLEOTIDE SEQUENCE [LARGE SCALE GENOMIC DNA]</scope>
    <source>
        <strain evidence="3">JCM 16902</strain>
    </source>
</reference>
<keyword evidence="3" id="KW-1185">Reference proteome</keyword>
<evidence type="ECO:0008006" key="4">
    <source>
        <dbReference type="Google" id="ProtNLM"/>
    </source>
</evidence>
<name>A0ABP7ARG0_9ACTN</name>
<feature type="transmembrane region" description="Helical" evidence="1">
    <location>
        <begin position="116"/>
        <end position="136"/>
    </location>
</feature>
<dbReference type="RefSeq" id="WP_231481464.1">
    <property type="nucleotide sequence ID" value="NZ_BAAAZO010000012.1"/>
</dbReference>
<dbReference type="Pfam" id="PF08570">
    <property type="entry name" value="DUF1761"/>
    <property type="match status" value="1"/>
</dbReference>
<comment type="caution">
    <text evidence="2">The sequence shown here is derived from an EMBL/GenBank/DDBJ whole genome shotgun (WGS) entry which is preliminary data.</text>
</comment>
<proteinExistence type="predicted"/>
<gene>
    <name evidence="2" type="ORF">GCM10022223_66700</name>
</gene>
<dbReference type="EMBL" id="BAAAZO010000012">
    <property type="protein sequence ID" value="GAA3638367.1"/>
    <property type="molecule type" value="Genomic_DNA"/>
</dbReference>
<organism evidence="2 3">
    <name type="scientific">Kineosporia mesophila</name>
    <dbReference type="NCBI Taxonomy" id="566012"/>
    <lineage>
        <taxon>Bacteria</taxon>
        <taxon>Bacillati</taxon>
        <taxon>Actinomycetota</taxon>
        <taxon>Actinomycetes</taxon>
        <taxon>Kineosporiales</taxon>
        <taxon>Kineosporiaceae</taxon>
        <taxon>Kineosporia</taxon>
    </lineage>
</organism>
<keyword evidence="1" id="KW-0472">Membrane</keyword>
<sequence length="137" mass="14333">MSLDFDINPIAVIVATVACTLLGGLYFTVVVAKPYAAVMGRENEPAWQPPASAFAGQFVSTLLVVLTSSVLLNSLRITEIGTGLLFGLVVGVGHLAAQTLNIAINPNFPHPFRYTAINAPYFIACSVITGAIVTALA</sequence>
<dbReference type="Proteomes" id="UP001501074">
    <property type="component" value="Unassembled WGS sequence"/>
</dbReference>
<accession>A0ABP7ARG0</accession>
<evidence type="ECO:0000313" key="3">
    <source>
        <dbReference type="Proteomes" id="UP001501074"/>
    </source>
</evidence>
<feature type="transmembrane region" description="Helical" evidence="1">
    <location>
        <begin position="12"/>
        <end position="32"/>
    </location>
</feature>
<feature type="transmembrane region" description="Helical" evidence="1">
    <location>
        <begin position="52"/>
        <end position="72"/>
    </location>
</feature>